<accession>A0A1I5VRK3</accession>
<evidence type="ECO:0000256" key="1">
    <source>
        <dbReference type="SAM" id="Phobius"/>
    </source>
</evidence>
<dbReference type="AlphaFoldDB" id="A0A1I5VRK3"/>
<proteinExistence type="predicted"/>
<keyword evidence="1" id="KW-0812">Transmembrane</keyword>
<sequence length="66" mass="7303">MLSGSLGRVLWKLLVLVIGGFAIYYATAVTSSYIVMAVVGIIVTLAVSRTVREAAMDIWYMNFMRL</sequence>
<keyword evidence="3" id="KW-1185">Reference proteome</keyword>
<reference evidence="3" key="1">
    <citation type="submission" date="2016-10" db="EMBL/GenBank/DDBJ databases">
        <authorList>
            <person name="Varghese N."/>
            <person name="Submissions S."/>
        </authorList>
    </citation>
    <scope>NUCLEOTIDE SEQUENCE [LARGE SCALE GENOMIC DNA]</scope>
    <source>
        <strain evidence="3">CGMCC 1.10329</strain>
    </source>
</reference>
<evidence type="ECO:0000313" key="2">
    <source>
        <dbReference type="EMBL" id="SFQ10082.1"/>
    </source>
</evidence>
<evidence type="ECO:0000313" key="3">
    <source>
        <dbReference type="Proteomes" id="UP000183769"/>
    </source>
</evidence>
<name>A0A1I5VRK3_9EURY</name>
<dbReference type="EMBL" id="FOXI01000019">
    <property type="protein sequence ID" value="SFQ10082.1"/>
    <property type="molecule type" value="Genomic_DNA"/>
</dbReference>
<keyword evidence="1" id="KW-0472">Membrane</keyword>
<feature type="transmembrane region" description="Helical" evidence="1">
    <location>
        <begin position="33"/>
        <end position="51"/>
    </location>
</feature>
<keyword evidence="1" id="KW-1133">Transmembrane helix</keyword>
<organism evidence="2 3">
    <name type="scientific">Halolamina pelagica</name>
    <dbReference type="NCBI Taxonomy" id="699431"/>
    <lineage>
        <taxon>Archaea</taxon>
        <taxon>Methanobacteriati</taxon>
        <taxon>Methanobacteriota</taxon>
        <taxon>Stenosarchaea group</taxon>
        <taxon>Halobacteria</taxon>
        <taxon>Halobacteriales</taxon>
        <taxon>Haloferacaceae</taxon>
    </lineage>
</organism>
<gene>
    <name evidence="2" type="ORF">SAMN05216277_11942</name>
</gene>
<dbReference type="Proteomes" id="UP000183769">
    <property type="component" value="Unassembled WGS sequence"/>
</dbReference>
<protein>
    <submittedName>
        <fullName evidence="2">Uncharacterized protein</fullName>
    </submittedName>
</protein>
<feature type="transmembrane region" description="Helical" evidence="1">
    <location>
        <begin position="9"/>
        <end position="27"/>
    </location>
</feature>